<dbReference type="PANTHER" id="PTHR33336">
    <property type="entry name" value="QUINOL MONOOXYGENASE YGIN-RELATED"/>
    <property type="match status" value="1"/>
</dbReference>
<dbReference type="InterPro" id="IPR007138">
    <property type="entry name" value="ABM_dom"/>
</dbReference>
<evidence type="ECO:0000313" key="2">
    <source>
        <dbReference type="EMBL" id="PPK61536.1"/>
    </source>
</evidence>
<dbReference type="SUPFAM" id="SSF54909">
    <property type="entry name" value="Dimeric alpha+beta barrel"/>
    <property type="match status" value="1"/>
</dbReference>
<feature type="domain" description="ABM" evidence="1">
    <location>
        <begin position="4"/>
        <end position="93"/>
    </location>
</feature>
<dbReference type="Proteomes" id="UP000239861">
    <property type="component" value="Unassembled WGS sequence"/>
</dbReference>
<comment type="caution">
    <text evidence="2">The sequence shown here is derived from an EMBL/GenBank/DDBJ whole genome shotgun (WGS) entry which is preliminary data.</text>
</comment>
<proteinExistence type="predicted"/>
<dbReference type="PANTHER" id="PTHR33336:SF15">
    <property type="entry name" value="ABM DOMAIN-CONTAINING PROTEIN"/>
    <property type="match status" value="1"/>
</dbReference>
<dbReference type="InterPro" id="IPR011008">
    <property type="entry name" value="Dimeric_a/b-barrel"/>
</dbReference>
<evidence type="ECO:0000313" key="3">
    <source>
        <dbReference type="Proteomes" id="UP000239861"/>
    </source>
</evidence>
<dbReference type="Pfam" id="PF03992">
    <property type="entry name" value="ABM"/>
    <property type="match status" value="1"/>
</dbReference>
<keyword evidence="2" id="KW-0503">Monooxygenase</keyword>
<dbReference type="PROSITE" id="PS51725">
    <property type="entry name" value="ABM"/>
    <property type="match status" value="1"/>
</dbReference>
<sequence>MENIIVIAKIKIKPEFEKEVFNELTKLHKQTHANDDGCIKYDLHKDLEEKNSYTFIETWESKEDLTIHENKPHFKEFLINIENKLENVEINKLEKLSI</sequence>
<dbReference type="Gene3D" id="3.30.70.100">
    <property type="match status" value="1"/>
</dbReference>
<accession>A0AB36ZZ83</accession>
<evidence type="ECO:0000259" key="1">
    <source>
        <dbReference type="PROSITE" id="PS51725"/>
    </source>
</evidence>
<dbReference type="RefSeq" id="WP_104412094.1">
    <property type="nucleotide sequence ID" value="NZ_PTIW01000009.1"/>
</dbReference>
<name>A0AB36ZZ83_9BACT</name>
<protein>
    <submittedName>
        <fullName evidence="2">Quinol monooxygenase YgiN</fullName>
    </submittedName>
</protein>
<dbReference type="GO" id="GO:0004497">
    <property type="term" value="F:monooxygenase activity"/>
    <property type="evidence" value="ECO:0007669"/>
    <property type="project" value="UniProtKB-KW"/>
</dbReference>
<keyword evidence="2" id="KW-0560">Oxidoreductase</keyword>
<dbReference type="AlphaFoldDB" id="A0AB36ZZ83"/>
<reference evidence="2 3" key="1">
    <citation type="submission" date="2018-02" db="EMBL/GenBank/DDBJ databases">
        <title>Subsurface microbial communities from deep shales in Ohio and West Virginia, USA.</title>
        <authorList>
            <person name="Wrighton K."/>
        </authorList>
    </citation>
    <scope>NUCLEOTIDE SEQUENCE [LARGE SCALE GENOMIC DNA]</scope>
    <source>
        <strain evidence="2 3">MARC-MIP3H16</strain>
    </source>
</reference>
<dbReference type="EMBL" id="PTIW01000009">
    <property type="protein sequence ID" value="PPK61536.1"/>
    <property type="molecule type" value="Genomic_DNA"/>
</dbReference>
<gene>
    <name evidence="2" type="ORF">B0F89_10955</name>
</gene>
<organism evidence="2 3">
    <name type="scientific">Malaciobacter marinus</name>
    <dbReference type="NCBI Taxonomy" id="505249"/>
    <lineage>
        <taxon>Bacteria</taxon>
        <taxon>Pseudomonadati</taxon>
        <taxon>Campylobacterota</taxon>
        <taxon>Epsilonproteobacteria</taxon>
        <taxon>Campylobacterales</taxon>
        <taxon>Arcobacteraceae</taxon>
        <taxon>Malaciobacter</taxon>
    </lineage>
</organism>
<dbReference type="InterPro" id="IPR050744">
    <property type="entry name" value="AI-2_Isomerase_LsrG"/>
</dbReference>